<evidence type="ECO:0000256" key="5">
    <source>
        <dbReference type="ARBA" id="ARBA00022764"/>
    </source>
</evidence>
<dbReference type="GO" id="GO:0051274">
    <property type="term" value="P:beta-glucan biosynthetic process"/>
    <property type="evidence" value="ECO:0007669"/>
    <property type="project" value="TreeGrafter"/>
</dbReference>
<dbReference type="SUPFAM" id="SSF81296">
    <property type="entry name" value="E set domains"/>
    <property type="match status" value="1"/>
</dbReference>
<comment type="pathway">
    <text evidence="2">Glycan metabolism; osmoregulated periplasmic glucan (OPG) biosynthesis.</text>
</comment>
<evidence type="ECO:0000313" key="9">
    <source>
        <dbReference type="Proteomes" id="UP000541426"/>
    </source>
</evidence>
<feature type="signal peptide" evidence="6">
    <location>
        <begin position="1"/>
        <end position="27"/>
    </location>
</feature>
<dbReference type="Proteomes" id="UP000541426">
    <property type="component" value="Unassembled WGS sequence"/>
</dbReference>
<dbReference type="RefSeq" id="WP_183968731.1">
    <property type="nucleotide sequence ID" value="NZ_BAABBZ010000011.1"/>
</dbReference>
<evidence type="ECO:0000313" key="8">
    <source>
        <dbReference type="EMBL" id="MBB3987377.1"/>
    </source>
</evidence>
<dbReference type="UniPathway" id="UPA00637"/>
<dbReference type="Gene3D" id="2.60.40.10">
    <property type="entry name" value="Immunoglobulins"/>
    <property type="match status" value="1"/>
</dbReference>
<dbReference type="InterPro" id="IPR014756">
    <property type="entry name" value="Ig_E-set"/>
</dbReference>
<dbReference type="AlphaFoldDB" id="A0A7W6GU24"/>
<evidence type="ECO:0000259" key="7">
    <source>
        <dbReference type="Pfam" id="PF04349"/>
    </source>
</evidence>
<dbReference type="InterPro" id="IPR014718">
    <property type="entry name" value="GH-type_carb-bd"/>
</dbReference>
<dbReference type="PROSITE" id="PS51318">
    <property type="entry name" value="TAT"/>
    <property type="match status" value="1"/>
</dbReference>
<comment type="caution">
    <text evidence="8">The sequence shown here is derived from an EMBL/GenBank/DDBJ whole genome shotgun (WGS) entry which is preliminary data.</text>
</comment>
<evidence type="ECO:0000256" key="2">
    <source>
        <dbReference type="ARBA" id="ARBA00005001"/>
    </source>
</evidence>
<dbReference type="GO" id="GO:0003824">
    <property type="term" value="F:catalytic activity"/>
    <property type="evidence" value="ECO:0007669"/>
    <property type="project" value="InterPro"/>
</dbReference>
<dbReference type="Pfam" id="PF04349">
    <property type="entry name" value="MdoG"/>
    <property type="match status" value="1"/>
</dbReference>
<evidence type="ECO:0000256" key="6">
    <source>
        <dbReference type="SAM" id="SignalP"/>
    </source>
</evidence>
<keyword evidence="9" id="KW-1185">Reference proteome</keyword>
<name>A0A7W6GU24_9RHOB</name>
<dbReference type="Gene3D" id="2.70.98.10">
    <property type="match status" value="1"/>
</dbReference>
<dbReference type="InterPro" id="IPR007444">
    <property type="entry name" value="Glucan_biosyn_MdoG_C"/>
</dbReference>
<sequence length="522" mass="57612">MQQTRRTFMAALLCSAASLPMARSARAQQDAPDDSSQAGVPFSFDALTDQMRDAAAHSPKSPEPVDDFLSGLNYDSYNRIRFDDRRNRWSGLPNFRMNAFHMGWLFNEPVHVYEVSEGRALPMGFSASDFVYDDKIEVPEDFEMPGVAGIRLMAPLNSADRFDELGAFLGASYFRLLGEGNRYGLSARGLAVNTGLPQGEEFPRFSDLWLERPTADDDRLTVYAALQSQSLTGAYRFVITPGATTSMHVTARLFLREDVAQLGIAPLTSMYLFGASDPGDFGDFRAGVHDSEALVINTAGGDTLMRPLNNPARLANSYLGMDSPKSFGLVQRTRDFNAYLDAEAHYELRPSVMVEPVGDWGKGTVRLMEIPTDLEVNDNIVAFWVPDGDMTAGTELELSYRLRWGLEPRGDRSSDRAHVLRTRVGKGGVAGVEEGRDTTKFVIDFEGGPLTEPLGPEEVVADVSITRGEITEAIASRIDQSDSWRLVIEARSEEGGVAELKARLVSGDTVLTETWLFQWVTE</sequence>
<comment type="similarity">
    <text evidence="3">Belongs to the OpgD/OpgG family.</text>
</comment>
<dbReference type="PIRSF" id="PIRSF006281">
    <property type="entry name" value="MdoG"/>
    <property type="match status" value="1"/>
</dbReference>
<protein>
    <recommendedName>
        <fullName evidence="4">Glucans biosynthesis protein G</fullName>
    </recommendedName>
</protein>
<dbReference type="InterPro" id="IPR006311">
    <property type="entry name" value="TAT_signal"/>
</dbReference>
<evidence type="ECO:0000256" key="4">
    <source>
        <dbReference type="ARBA" id="ARBA00015376"/>
    </source>
</evidence>
<dbReference type="PANTHER" id="PTHR30504:SF4">
    <property type="entry name" value="GLUCANS BIOSYNTHESIS PROTEIN G"/>
    <property type="match status" value="1"/>
</dbReference>
<dbReference type="GO" id="GO:0030288">
    <property type="term" value="C:outer membrane-bounded periplasmic space"/>
    <property type="evidence" value="ECO:0007669"/>
    <property type="project" value="TreeGrafter"/>
</dbReference>
<dbReference type="PANTHER" id="PTHR30504">
    <property type="entry name" value="GLUCANS BIOSYNTHESIS PROTEIN"/>
    <property type="match status" value="1"/>
</dbReference>
<keyword evidence="5" id="KW-0574">Periplasm</keyword>
<feature type="domain" description="Glucan biosynthesis periplasmic MdoG C-terminal" evidence="7">
    <location>
        <begin position="42"/>
        <end position="519"/>
    </location>
</feature>
<dbReference type="InterPro" id="IPR014438">
    <property type="entry name" value="Glucan_biosyn_MdoG/MdoD"/>
</dbReference>
<proteinExistence type="inferred from homology"/>
<dbReference type="SUPFAM" id="SSF74650">
    <property type="entry name" value="Galactose mutarotase-like"/>
    <property type="match status" value="1"/>
</dbReference>
<dbReference type="InterPro" id="IPR013783">
    <property type="entry name" value="Ig-like_fold"/>
</dbReference>
<evidence type="ECO:0000256" key="1">
    <source>
        <dbReference type="ARBA" id="ARBA00004418"/>
    </source>
</evidence>
<comment type="subcellular location">
    <subcellularLocation>
        <location evidence="1">Periplasm</location>
    </subcellularLocation>
</comment>
<dbReference type="InterPro" id="IPR011013">
    <property type="entry name" value="Gal_mutarotase_sf_dom"/>
</dbReference>
<feature type="chain" id="PRO_5031561905" description="Glucans biosynthesis protein G" evidence="6">
    <location>
        <begin position="28"/>
        <end position="522"/>
    </location>
</feature>
<keyword evidence="6" id="KW-0732">Signal</keyword>
<evidence type="ECO:0000256" key="3">
    <source>
        <dbReference type="ARBA" id="ARBA00009284"/>
    </source>
</evidence>
<reference evidence="8 9" key="1">
    <citation type="submission" date="2020-08" db="EMBL/GenBank/DDBJ databases">
        <title>Genomic Encyclopedia of Type Strains, Phase IV (KMG-IV): sequencing the most valuable type-strain genomes for metagenomic binning, comparative biology and taxonomic classification.</title>
        <authorList>
            <person name="Goeker M."/>
        </authorList>
    </citation>
    <scope>NUCLEOTIDE SEQUENCE [LARGE SCALE GENOMIC DNA]</scope>
    <source>
        <strain evidence="8 9">DSM 102235</strain>
    </source>
</reference>
<accession>A0A7W6GU24</accession>
<organism evidence="8 9">
    <name type="scientific">Sagittula marina</name>
    <dbReference type="NCBI Taxonomy" id="943940"/>
    <lineage>
        <taxon>Bacteria</taxon>
        <taxon>Pseudomonadati</taxon>
        <taxon>Pseudomonadota</taxon>
        <taxon>Alphaproteobacteria</taxon>
        <taxon>Rhodobacterales</taxon>
        <taxon>Roseobacteraceae</taxon>
        <taxon>Sagittula</taxon>
    </lineage>
</organism>
<gene>
    <name evidence="8" type="ORF">GGQ68_003724</name>
</gene>
<dbReference type="GO" id="GO:0030246">
    <property type="term" value="F:carbohydrate binding"/>
    <property type="evidence" value="ECO:0007669"/>
    <property type="project" value="InterPro"/>
</dbReference>
<dbReference type="EMBL" id="JACIEJ010000010">
    <property type="protein sequence ID" value="MBB3987377.1"/>
    <property type="molecule type" value="Genomic_DNA"/>
</dbReference>